<evidence type="ECO:0000256" key="3">
    <source>
        <dbReference type="ARBA" id="ARBA00022989"/>
    </source>
</evidence>
<dbReference type="OrthoDB" id="7689797at2"/>
<reference evidence="9" key="1">
    <citation type="submission" date="2016-10" db="EMBL/GenBank/DDBJ databases">
        <authorList>
            <person name="Varghese N."/>
            <person name="Submissions S."/>
        </authorList>
    </citation>
    <scope>NUCLEOTIDE SEQUENCE [LARGE SCALE GENOMIC DNA]</scope>
    <source>
        <strain evidence="9">DSM 28453</strain>
    </source>
</reference>
<evidence type="ECO:0000256" key="4">
    <source>
        <dbReference type="ARBA" id="ARBA00023136"/>
    </source>
</evidence>
<dbReference type="InterPro" id="IPR010445">
    <property type="entry name" value="LapA_dom"/>
</dbReference>
<evidence type="ECO:0000256" key="2">
    <source>
        <dbReference type="ARBA" id="ARBA00022692"/>
    </source>
</evidence>
<dbReference type="Pfam" id="PF06305">
    <property type="entry name" value="LapA_dom"/>
    <property type="match status" value="1"/>
</dbReference>
<keyword evidence="3 6" id="KW-1133">Transmembrane helix</keyword>
<dbReference type="RefSeq" id="WP_093321912.1">
    <property type="nucleotide sequence ID" value="NZ_FOSZ01000002.1"/>
</dbReference>
<keyword evidence="5" id="KW-0175">Coiled coil</keyword>
<evidence type="ECO:0000259" key="7">
    <source>
        <dbReference type="Pfam" id="PF06305"/>
    </source>
</evidence>
<feature type="transmembrane region" description="Helical" evidence="6">
    <location>
        <begin position="46"/>
        <end position="68"/>
    </location>
</feature>
<dbReference type="Proteomes" id="UP000198851">
    <property type="component" value="Unassembled WGS sequence"/>
</dbReference>
<feature type="domain" description="Lipopolysaccharide assembly protein A" evidence="7">
    <location>
        <begin position="23"/>
        <end position="94"/>
    </location>
</feature>
<proteinExistence type="predicted"/>
<evidence type="ECO:0000256" key="5">
    <source>
        <dbReference type="SAM" id="Coils"/>
    </source>
</evidence>
<name>A0A1I4CHU1_9RHOB</name>
<dbReference type="STRING" id="1280847.SAMN04488036_102232"/>
<keyword evidence="4 6" id="KW-0472">Membrane</keyword>
<keyword evidence="1" id="KW-1003">Cell membrane</keyword>
<keyword evidence="9" id="KW-1185">Reference proteome</keyword>
<dbReference type="AlphaFoldDB" id="A0A1I4CHU1"/>
<evidence type="ECO:0000313" key="9">
    <source>
        <dbReference type="Proteomes" id="UP000198851"/>
    </source>
</evidence>
<dbReference type="GO" id="GO:0005886">
    <property type="term" value="C:plasma membrane"/>
    <property type="evidence" value="ECO:0007669"/>
    <property type="project" value="InterPro"/>
</dbReference>
<gene>
    <name evidence="8" type="ORF">SAMN04488036_102232</name>
</gene>
<evidence type="ECO:0000256" key="6">
    <source>
        <dbReference type="SAM" id="Phobius"/>
    </source>
</evidence>
<feature type="coiled-coil region" evidence="5">
    <location>
        <begin position="73"/>
        <end position="107"/>
    </location>
</feature>
<organism evidence="8 9">
    <name type="scientific">Shimia haliotis</name>
    <dbReference type="NCBI Taxonomy" id="1280847"/>
    <lineage>
        <taxon>Bacteria</taxon>
        <taxon>Pseudomonadati</taxon>
        <taxon>Pseudomonadota</taxon>
        <taxon>Alphaproteobacteria</taxon>
        <taxon>Rhodobacterales</taxon>
        <taxon>Roseobacteraceae</taxon>
    </lineage>
</organism>
<keyword evidence="2 6" id="KW-0812">Transmembrane</keyword>
<dbReference type="EMBL" id="FOSZ01000002">
    <property type="protein sequence ID" value="SFK79676.1"/>
    <property type="molecule type" value="Genomic_DNA"/>
</dbReference>
<sequence>MRYLRYAFLGTLGVILIAVCLANRDLVTVSLLPDALGELIGVNFAINLPLFVVILGAIVLGLVIGFAWEWMREHRHRADKSKAEKELHKTKREVRRLKGKQAENKDEVLALLDEAS</sequence>
<evidence type="ECO:0000313" key="8">
    <source>
        <dbReference type="EMBL" id="SFK79676.1"/>
    </source>
</evidence>
<protein>
    <recommendedName>
        <fullName evidence="7">Lipopolysaccharide assembly protein A domain-containing protein</fullName>
    </recommendedName>
</protein>
<accession>A0A1I4CHU1</accession>
<evidence type="ECO:0000256" key="1">
    <source>
        <dbReference type="ARBA" id="ARBA00022475"/>
    </source>
</evidence>